<dbReference type="AlphaFoldDB" id="M3JAE4"/>
<gene>
    <name evidence="1" type="ORF">G210_0248</name>
</gene>
<comment type="caution">
    <text evidence="1">The sequence shown here is derived from an EMBL/GenBank/DDBJ whole genome shotgun (WGS) entry which is preliminary data.</text>
</comment>
<proteinExistence type="predicted"/>
<dbReference type="Proteomes" id="UP000011777">
    <property type="component" value="Unassembled WGS sequence"/>
</dbReference>
<name>M3JAE4_CANMX</name>
<dbReference type="STRING" id="1245528.M3JAE4"/>
<sequence>MNLFKILERASDIFISTDPDLIKKAAAAIPLTEINQILKTYIEMKGLKNMNFFQPTEDELIEEMQIENFWNALETIDTEESGYSSWIDQVNSDKLNFELQFDVWKFN</sequence>
<reference evidence="1 2" key="1">
    <citation type="submission" date="2013-02" db="EMBL/GenBank/DDBJ databases">
        <title>Genome sequence of Candida maltosa Xu316, a potential industrial strain for xylitol and ethanol production.</title>
        <authorList>
            <person name="Yu J."/>
            <person name="Wang Q."/>
            <person name="Geng X."/>
            <person name="Bao W."/>
            <person name="He P."/>
            <person name="Cai J."/>
        </authorList>
    </citation>
    <scope>NUCLEOTIDE SEQUENCE [LARGE SCALE GENOMIC DNA]</scope>
    <source>
        <strain evidence="2">Xu316</strain>
    </source>
</reference>
<feature type="non-terminal residue" evidence="1">
    <location>
        <position position="1"/>
    </location>
</feature>
<accession>M3JAE4</accession>
<organism evidence="1 2">
    <name type="scientific">Candida maltosa (strain Xu316)</name>
    <name type="common">Yeast</name>
    <dbReference type="NCBI Taxonomy" id="1245528"/>
    <lineage>
        <taxon>Eukaryota</taxon>
        <taxon>Fungi</taxon>
        <taxon>Dikarya</taxon>
        <taxon>Ascomycota</taxon>
        <taxon>Saccharomycotina</taxon>
        <taxon>Pichiomycetes</taxon>
        <taxon>Debaryomycetaceae</taxon>
        <taxon>Candida/Lodderomyces clade</taxon>
        <taxon>Candida</taxon>
    </lineage>
</organism>
<protein>
    <submittedName>
        <fullName evidence="1">Putative fungal zinc cluster transcription factor</fullName>
    </submittedName>
</protein>
<evidence type="ECO:0000313" key="1">
    <source>
        <dbReference type="EMBL" id="EMG49073.1"/>
    </source>
</evidence>
<dbReference type="EMBL" id="AOGT01000828">
    <property type="protein sequence ID" value="EMG49073.1"/>
    <property type="molecule type" value="Genomic_DNA"/>
</dbReference>
<dbReference type="HOGENOM" id="CLU_2446575_0_0_1"/>
<keyword evidence="2" id="KW-1185">Reference proteome</keyword>
<evidence type="ECO:0000313" key="2">
    <source>
        <dbReference type="Proteomes" id="UP000011777"/>
    </source>
</evidence>